<organism evidence="2">
    <name type="scientific">marine metagenome</name>
    <dbReference type="NCBI Taxonomy" id="408172"/>
    <lineage>
        <taxon>unclassified sequences</taxon>
        <taxon>metagenomes</taxon>
        <taxon>ecological metagenomes</taxon>
    </lineage>
</organism>
<protein>
    <recommendedName>
        <fullName evidence="1">Secretion system C-terminal sorting domain-containing protein</fullName>
    </recommendedName>
</protein>
<dbReference type="InterPro" id="IPR026444">
    <property type="entry name" value="Secre_tail"/>
</dbReference>
<name>A0A381N4W0_9ZZZZ</name>
<reference evidence="2" key="1">
    <citation type="submission" date="2018-05" db="EMBL/GenBank/DDBJ databases">
        <authorList>
            <person name="Lanie J.A."/>
            <person name="Ng W.-L."/>
            <person name="Kazmierczak K.M."/>
            <person name="Andrzejewski T.M."/>
            <person name="Davidsen T.M."/>
            <person name="Wayne K.J."/>
            <person name="Tettelin H."/>
            <person name="Glass J.I."/>
            <person name="Rusch D."/>
            <person name="Podicherti R."/>
            <person name="Tsui H.-C.T."/>
            <person name="Winkler M.E."/>
        </authorList>
    </citation>
    <scope>NUCLEOTIDE SEQUENCE</scope>
</reference>
<gene>
    <name evidence="2" type="ORF">METZ01_LOCUS2500</name>
</gene>
<dbReference type="Pfam" id="PF18962">
    <property type="entry name" value="Por_Secre_tail"/>
    <property type="match status" value="1"/>
</dbReference>
<evidence type="ECO:0000259" key="1">
    <source>
        <dbReference type="Pfam" id="PF18962"/>
    </source>
</evidence>
<sequence length="517" mass="55581">IDLEEADGAQDMGYPSAFLFADPSAGLWSDMWFDGNSQYTIANPAFINQSPSFGPDTYPSTRSNSGADSYLEINDISKAGKVMTFTLANSLLADGFPDSSLQMEFLYDFDGDGVNEIIGMSDSLWWSNSGEIKPEGITPRPAGDYRLAITNSGPTPELVLTSERDSLLAVEVISYSSAISGFESKWSASLQRALPTRVVGYANTSKVGLHYDDHIVIITPDSLWEEMTDEGLTASWWIKGPQVNSGSVIHTPGEGLVSMADGGTYTGFEEVSFVSLGVVDLDVDAELEIIATDKEGVIYALNQNLTLLSGFPLDLEATGSVLAGQITGDDHPEIVTKTSQGDVLIIDWTGRINFHLAGDATSELKMLTNYQGRNAVVTSSEMWLFDEATEDEGNSWPSEHGGMLNGRIFSGSLSGSPVSANSGILDKKKTYCYPNPAENGSATLRVTVGEADNIIISIYDLAGFFVERFEIATVLPNEVNEVVWDVSQVESGVYFANVEASSAGESASKILKIAVIN</sequence>
<dbReference type="EMBL" id="UINC01000128">
    <property type="protein sequence ID" value="SUZ49646.1"/>
    <property type="molecule type" value="Genomic_DNA"/>
</dbReference>
<proteinExistence type="predicted"/>
<feature type="non-terminal residue" evidence="2">
    <location>
        <position position="1"/>
    </location>
</feature>
<evidence type="ECO:0000313" key="2">
    <source>
        <dbReference type="EMBL" id="SUZ49646.1"/>
    </source>
</evidence>
<dbReference type="Gene3D" id="2.60.40.4070">
    <property type="match status" value="1"/>
</dbReference>
<accession>A0A381N4W0</accession>
<dbReference type="AlphaFoldDB" id="A0A381N4W0"/>
<feature type="domain" description="Secretion system C-terminal sorting" evidence="1">
    <location>
        <begin position="433"/>
        <end position="509"/>
    </location>
</feature>
<dbReference type="NCBIfam" id="TIGR04183">
    <property type="entry name" value="Por_Secre_tail"/>
    <property type="match status" value="1"/>
</dbReference>